<dbReference type="InterPro" id="IPR002034">
    <property type="entry name" value="AIPM/Hcit_synth_CS"/>
</dbReference>
<sequence length="382" mass="42188">MRSLAILDSTLREGEQFIKTYFSLEQRVMIARLLDRLGVTFIEVPSPIASPETREAIQAICALNLSSHVVAHVRCVEADVQAALDTDVYGLNLFFGTSQELRSYSHGRRIEQIATEAVPLIRRIREAGRYVRFSAEDAFRSDLVDLLTVFDAVVDAGVERIGLPDTVGIATPRQVDRLVSLIASRYPNVGIEFHGHNDTGCAIANTISAFEAGADCLDVTVMGIGERNGIASLSGIISQLYIHYPDLLATYDLTQLVELDQYVADCLNINIPYNMPITAPSAFTHRAGVHTKAVLRNPHAYEILNPTDFGVARHVDIGSRFTGRYAVGHRAVSLGLQLTPEELSRLTQALKERAESGSLSDEEVNTFILAWYEEKGSLVWER</sequence>
<evidence type="ECO:0000313" key="4">
    <source>
        <dbReference type="EMBL" id="GLV59058.1"/>
    </source>
</evidence>
<dbReference type="PANTHER" id="PTHR10277:SF48">
    <property type="entry name" value="HOMOCITRATE SYNTHASE, CYTOSOLIC ISOZYME-RELATED"/>
    <property type="match status" value="1"/>
</dbReference>
<dbReference type="PROSITE" id="PS50991">
    <property type="entry name" value="PYR_CT"/>
    <property type="match status" value="1"/>
</dbReference>
<feature type="domain" description="Pyruvate carboxyltransferase" evidence="3">
    <location>
        <begin position="4"/>
        <end position="257"/>
    </location>
</feature>
<evidence type="ECO:0000313" key="5">
    <source>
        <dbReference type="Proteomes" id="UP001344906"/>
    </source>
</evidence>
<dbReference type="Gene3D" id="1.10.238.260">
    <property type="match status" value="1"/>
</dbReference>
<evidence type="ECO:0000259" key="3">
    <source>
        <dbReference type="PROSITE" id="PS50991"/>
    </source>
</evidence>
<dbReference type="InterPro" id="IPR050073">
    <property type="entry name" value="2-IPM_HCS-like"/>
</dbReference>
<accession>A0ABQ6G1D2</accession>
<dbReference type="Proteomes" id="UP001344906">
    <property type="component" value="Unassembled WGS sequence"/>
</dbReference>
<dbReference type="PANTHER" id="PTHR10277">
    <property type="entry name" value="HOMOCITRATE SYNTHASE-RELATED"/>
    <property type="match status" value="1"/>
</dbReference>
<dbReference type="InterPro" id="IPR013785">
    <property type="entry name" value="Aldolase_TIM"/>
</dbReference>
<comment type="caution">
    <text evidence="4">The sequence shown here is derived from an EMBL/GenBank/DDBJ whole genome shotgun (WGS) entry which is preliminary data.</text>
</comment>
<proteinExistence type="predicted"/>
<dbReference type="Pfam" id="PF00682">
    <property type="entry name" value="HMGL-like"/>
    <property type="match status" value="1"/>
</dbReference>
<keyword evidence="2" id="KW-0464">Manganese</keyword>
<dbReference type="InterPro" id="IPR054691">
    <property type="entry name" value="LeuA/HCS_post-cat"/>
</dbReference>
<dbReference type="RefSeq" id="WP_338255529.1">
    <property type="nucleotide sequence ID" value="NZ_BSRI01000002.1"/>
</dbReference>
<reference evidence="4 5" key="1">
    <citation type="submission" date="2023-02" db="EMBL/GenBank/DDBJ databases">
        <title>Dictyobacter halimunensis sp. nov., a new member of the class Ktedonobacteria from forest soil in a geothermal area.</title>
        <authorList>
            <person name="Rachmania M.K."/>
            <person name="Ningsih F."/>
            <person name="Sakai Y."/>
            <person name="Yabe S."/>
            <person name="Yokota A."/>
            <person name="Sjamsuridzal W."/>
        </authorList>
    </citation>
    <scope>NUCLEOTIDE SEQUENCE [LARGE SCALE GENOMIC DNA]</scope>
    <source>
        <strain evidence="4 5">S3.2.2.5</strain>
    </source>
</reference>
<gene>
    <name evidence="4" type="ORF">KDH_58860</name>
</gene>
<keyword evidence="5" id="KW-1185">Reference proteome</keyword>
<evidence type="ECO:0000256" key="2">
    <source>
        <dbReference type="ARBA" id="ARBA00023211"/>
    </source>
</evidence>
<protein>
    <submittedName>
        <fullName evidence="4">Homocitrate synthase</fullName>
    </submittedName>
</protein>
<dbReference type="Pfam" id="PF22617">
    <property type="entry name" value="HCS_D2"/>
    <property type="match status" value="1"/>
</dbReference>
<organism evidence="4 5">
    <name type="scientific">Dictyobacter halimunensis</name>
    <dbReference type="NCBI Taxonomy" id="3026934"/>
    <lineage>
        <taxon>Bacteria</taxon>
        <taxon>Bacillati</taxon>
        <taxon>Chloroflexota</taxon>
        <taxon>Ktedonobacteria</taxon>
        <taxon>Ktedonobacterales</taxon>
        <taxon>Dictyobacteraceae</taxon>
        <taxon>Dictyobacter</taxon>
    </lineage>
</organism>
<dbReference type="SUPFAM" id="SSF51569">
    <property type="entry name" value="Aldolase"/>
    <property type="match status" value="1"/>
</dbReference>
<dbReference type="EMBL" id="BSRI01000002">
    <property type="protein sequence ID" value="GLV59058.1"/>
    <property type="molecule type" value="Genomic_DNA"/>
</dbReference>
<evidence type="ECO:0000256" key="1">
    <source>
        <dbReference type="ARBA" id="ARBA00022679"/>
    </source>
</evidence>
<dbReference type="InterPro" id="IPR000891">
    <property type="entry name" value="PYR_CT"/>
</dbReference>
<dbReference type="Gene3D" id="3.20.20.70">
    <property type="entry name" value="Aldolase class I"/>
    <property type="match status" value="1"/>
</dbReference>
<dbReference type="PROSITE" id="PS00816">
    <property type="entry name" value="AIPM_HOMOCIT_SYNTH_2"/>
    <property type="match status" value="1"/>
</dbReference>
<keyword evidence="1" id="KW-0808">Transferase</keyword>
<name>A0ABQ6G1D2_9CHLR</name>